<feature type="region of interest" description="Disordered" evidence="1">
    <location>
        <begin position="1"/>
        <end position="57"/>
    </location>
</feature>
<evidence type="ECO:0000256" key="1">
    <source>
        <dbReference type="SAM" id="MobiDB-lite"/>
    </source>
</evidence>
<feature type="compositionally biased region" description="Polar residues" evidence="1">
    <location>
        <begin position="1"/>
        <end position="15"/>
    </location>
</feature>
<name>A0ABQ9I1L3_9NEOP</name>
<gene>
    <name evidence="2" type="ORF">PR048_010032</name>
</gene>
<feature type="region of interest" description="Disordered" evidence="1">
    <location>
        <begin position="402"/>
        <end position="424"/>
    </location>
</feature>
<keyword evidence="3" id="KW-1185">Reference proteome</keyword>
<feature type="region of interest" description="Disordered" evidence="1">
    <location>
        <begin position="112"/>
        <end position="133"/>
    </location>
</feature>
<protein>
    <submittedName>
        <fullName evidence="2">Uncharacterized protein</fullName>
    </submittedName>
</protein>
<organism evidence="2 3">
    <name type="scientific">Dryococelus australis</name>
    <dbReference type="NCBI Taxonomy" id="614101"/>
    <lineage>
        <taxon>Eukaryota</taxon>
        <taxon>Metazoa</taxon>
        <taxon>Ecdysozoa</taxon>
        <taxon>Arthropoda</taxon>
        <taxon>Hexapoda</taxon>
        <taxon>Insecta</taxon>
        <taxon>Pterygota</taxon>
        <taxon>Neoptera</taxon>
        <taxon>Polyneoptera</taxon>
        <taxon>Phasmatodea</taxon>
        <taxon>Verophasmatodea</taxon>
        <taxon>Anareolatae</taxon>
        <taxon>Phasmatidae</taxon>
        <taxon>Eurycanthinae</taxon>
        <taxon>Dryococelus</taxon>
    </lineage>
</organism>
<proteinExistence type="predicted"/>
<evidence type="ECO:0000313" key="3">
    <source>
        <dbReference type="Proteomes" id="UP001159363"/>
    </source>
</evidence>
<accession>A0ABQ9I1L3</accession>
<dbReference type="Proteomes" id="UP001159363">
    <property type="component" value="Chromosome 3"/>
</dbReference>
<evidence type="ECO:0000313" key="2">
    <source>
        <dbReference type="EMBL" id="KAJ8890523.1"/>
    </source>
</evidence>
<sequence>MYPPSSTDLDYTNQLGRRKGGEWAANPGNKLEGLGGGSVPPAWTPGQSDLPSPRAAHSPRVVQGVQICRLVVKPWLTMRFIRRLHDTGEELLDSKSHPSVLKAVHDKCKAGETGYPRENLPTSGIGRRDSHMRKSWGGPAGNRTLFVPLNHYTVTTPDAVRARLSAIANSSATLATPRHSSIFPTILHQVKLSGCFIRYCLVAILDARQQLDVFQPDVNDCYTPPIRQQYAVGQMTNSRFQGDRRRQAPCCSWWDYTSQPIATERSPPQFQRLFLWQRYLFPRKENSARSFQFLPLESATAAVRAPTIFTMRTTILGQRENICLRVQLGISLMFRSPPAAAIVSAADVRRAGSLRTSGVSRRPDNTSRRRPSRAPVDRPLTMRVSTLLSVLAPPLTAIRHAGLGENDPLSPGPRSRQLLPPPGVWSRFGESGQLRKVRSLIRPLYSHVETALRWPLTARQPLCHL</sequence>
<dbReference type="EMBL" id="JARBHB010000003">
    <property type="protein sequence ID" value="KAJ8890523.1"/>
    <property type="molecule type" value="Genomic_DNA"/>
</dbReference>
<comment type="caution">
    <text evidence="2">The sequence shown here is derived from an EMBL/GenBank/DDBJ whole genome shotgun (WGS) entry which is preliminary data.</text>
</comment>
<feature type="region of interest" description="Disordered" evidence="1">
    <location>
        <begin position="353"/>
        <end position="378"/>
    </location>
</feature>
<reference evidence="2 3" key="1">
    <citation type="submission" date="2023-02" db="EMBL/GenBank/DDBJ databases">
        <title>LHISI_Scaffold_Assembly.</title>
        <authorList>
            <person name="Stuart O.P."/>
            <person name="Cleave R."/>
            <person name="Magrath M.J.L."/>
            <person name="Mikheyev A.S."/>
        </authorList>
    </citation>
    <scope>NUCLEOTIDE SEQUENCE [LARGE SCALE GENOMIC DNA]</scope>
    <source>
        <strain evidence="2">Daus_M_001</strain>
        <tissue evidence="2">Leg muscle</tissue>
    </source>
</reference>